<protein>
    <submittedName>
        <fullName evidence="1">Uncharacterized protein</fullName>
    </submittedName>
</protein>
<accession>A0ABC8RNY4</accession>
<proteinExistence type="predicted"/>
<comment type="caution">
    <text evidence="1">The sequence shown here is derived from an EMBL/GenBank/DDBJ whole genome shotgun (WGS) entry which is preliminary data.</text>
</comment>
<organism evidence="1 2">
    <name type="scientific">Ilex paraguariensis</name>
    <name type="common">yerba mate</name>
    <dbReference type="NCBI Taxonomy" id="185542"/>
    <lineage>
        <taxon>Eukaryota</taxon>
        <taxon>Viridiplantae</taxon>
        <taxon>Streptophyta</taxon>
        <taxon>Embryophyta</taxon>
        <taxon>Tracheophyta</taxon>
        <taxon>Spermatophyta</taxon>
        <taxon>Magnoliopsida</taxon>
        <taxon>eudicotyledons</taxon>
        <taxon>Gunneridae</taxon>
        <taxon>Pentapetalae</taxon>
        <taxon>asterids</taxon>
        <taxon>campanulids</taxon>
        <taxon>Aquifoliales</taxon>
        <taxon>Aquifoliaceae</taxon>
        <taxon>Ilex</taxon>
    </lineage>
</organism>
<dbReference type="EMBL" id="CAUOFW020001510">
    <property type="protein sequence ID" value="CAK9145856.1"/>
    <property type="molecule type" value="Genomic_DNA"/>
</dbReference>
<evidence type="ECO:0000313" key="2">
    <source>
        <dbReference type="Proteomes" id="UP001642360"/>
    </source>
</evidence>
<evidence type="ECO:0000313" key="1">
    <source>
        <dbReference type="EMBL" id="CAK9145856.1"/>
    </source>
</evidence>
<gene>
    <name evidence="1" type="ORF">ILEXP_LOCUS13673</name>
</gene>
<sequence>MPLFSISRITCQAQKFAQAETGKAAHLGHPVPKVSIQKPPTTVLYNNVEATIVWTKEEMNASFKPLELAVIVQQIPCPEKGFYAPSINQRDPTLEHNNPQMGEITINSADRILEKLSTERTKGTKSLRSDSIQDLDYSEEFAGMVAFSEDDESNAELFEEEGAEEHVSGAPSSRLVLSASAVPFIPLNVKSPPPFLLEEIHGRIQSKAILENKMSGRKLVWPKTNGVYSKDDGFQESFTKESVDRGFYSDGEDAVFFA</sequence>
<dbReference type="AlphaFoldDB" id="A0ABC8RNY4"/>
<dbReference type="Proteomes" id="UP001642360">
    <property type="component" value="Unassembled WGS sequence"/>
</dbReference>
<keyword evidence="2" id="KW-1185">Reference proteome</keyword>
<name>A0ABC8RNY4_9AQUA</name>
<reference evidence="1 2" key="1">
    <citation type="submission" date="2024-02" db="EMBL/GenBank/DDBJ databases">
        <authorList>
            <person name="Vignale AGUSTIN F."/>
            <person name="Sosa J E."/>
            <person name="Modenutti C."/>
        </authorList>
    </citation>
    <scope>NUCLEOTIDE SEQUENCE [LARGE SCALE GENOMIC DNA]</scope>
</reference>